<dbReference type="AlphaFoldDB" id="A0A8H6NIQ6"/>
<proteinExistence type="predicted"/>
<dbReference type="Proteomes" id="UP000639643">
    <property type="component" value="Unassembled WGS sequence"/>
</dbReference>
<feature type="region of interest" description="Disordered" evidence="1">
    <location>
        <begin position="85"/>
        <end position="116"/>
    </location>
</feature>
<organism evidence="2 3">
    <name type="scientific">Colletotrichum musicola</name>
    <dbReference type="NCBI Taxonomy" id="2175873"/>
    <lineage>
        <taxon>Eukaryota</taxon>
        <taxon>Fungi</taxon>
        <taxon>Dikarya</taxon>
        <taxon>Ascomycota</taxon>
        <taxon>Pezizomycotina</taxon>
        <taxon>Sordariomycetes</taxon>
        <taxon>Hypocreomycetidae</taxon>
        <taxon>Glomerellales</taxon>
        <taxon>Glomerellaceae</taxon>
        <taxon>Colletotrichum</taxon>
        <taxon>Colletotrichum orchidearum species complex</taxon>
    </lineage>
</organism>
<gene>
    <name evidence="2" type="ORF">CMUS01_06207</name>
</gene>
<reference evidence="2" key="1">
    <citation type="journal article" date="2020" name="Phytopathology">
        <title>Genome Sequence Resources of Colletotrichum truncatum, C. plurivorum, C. musicola, and C. sojae: Four Species Pathogenic to Soybean (Glycine max).</title>
        <authorList>
            <person name="Rogerio F."/>
            <person name="Boufleur T.R."/>
            <person name="Ciampi-Guillardi M."/>
            <person name="Sukno S.A."/>
            <person name="Thon M.R."/>
            <person name="Massola Junior N.S."/>
            <person name="Baroncelli R."/>
        </authorList>
    </citation>
    <scope>NUCLEOTIDE SEQUENCE</scope>
    <source>
        <strain evidence="2">LFN0074</strain>
    </source>
</reference>
<protein>
    <submittedName>
        <fullName evidence="2">Uncharacterized protein</fullName>
    </submittedName>
</protein>
<evidence type="ECO:0000256" key="1">
    <source>
        <dbReference type="SAM" id="MobiDB-lite"/>
    </source>
</evidence>
<name>A0A8H6NIQ6_9PEZI</name>
<comment type="caution">
    <text evidence="2">The sequence shown here is derived from an EMBL/GenBank/DDBJ whole genome shotgun (WGS) entry which is preliminary data.</text>
</comment>
<accession>A0A8H6NIQ6</accession>
<evidence type="ECO:0000313" key="2">
    <source>
        <dbReference type="EMBL" id="KAF6834318.1"/>
    </source>
</evidence>
<feature type="compositionally biased region" description="Basic and acidic residues" evidence="1">
    <location>
        <begin position="103"/>
        <end position="116"/>
    </location>
</feature>
<evidence type="ECO:0000313" key="3">
    <source>
        <dbReference type="Proteomes" id="UP000639643"/>
    </source>
</evidence>
<sequence>MAMLDARKIDLENNHRVAETWLIQLPSSPLRGGLADKGVEERWDTSTSKKLGIEREFLQDRNGAEASFAAASELLSQPHFPVRLCAGPTNPTTQAMLITPPGRKYDTAEPASRDRR</sequence>
<keyword evidence="3" id="KW-1185">Reference proteome</keyword>
<dbReference type="EMBL" id="WIGM01000198">
    <property type="protein sequence ID" value="KAF6834318.1"/>
    <property type="molecule type" value="Genomic_DNA"/>
</dbReference>